<evidence type="ECO:0000256" key="1">
    <source>
        <dbReference type="SAM" id="MobiDB-lite"/>
    </source>
</evidence>
<comment type="caution">
    <text evidence="2">The sequence shown here is derived from an EMBL/GenBank/DDBJ whole genome shotgun (WGS) entry which is preliminary data.</text>
</comment>
<organism evidence="2 3">
    <name type="scientific">Phytophthora rubi</name>
    <dbReference type="NCBI Taxonomy" id="129364"/>
    <lineage>
        <taxon>Eukaryota</taxon>
        <taxon>Sar</taxon>
        <taxon>Stramenopiles</taxon>
        <taxon>Oomycota</taxon>
        <taxon>Peronosporomycetes</taxon>
        <taxon>Peronosporales</taxon>
        <taxon>Peronosporaceae</taxon>
        <taxon>Phytophthora</taxon>
    </lineage>
</organism>
<dbReference type="EMBL" id="QXFV01001027">
    <property type="protein sequence ID" value="KAE9017578.1"/>
    <property type="molecule type" value="Genomic_DNA"/>
</dbReference>
<feature type="region of interest" description="Disordered" evidence="1">
    <location>
        <begin position="156"/>
        <end position="207"/>
    </location>
</feature>
<sequence length="219" mass="23753">MTKKKEPNKRKEVSVSTWTAALAAVSAGMPLRKAAAAYKVSCDYVTKALCLLMHIVPPPSLLNVPERQKRVLRELNLDVDALNVVNLLRTSAVAPIPQKRKRGEWVDENYSGGALLSYDMMVAAVKAKADAKAQKEASKKSAPCEKVARELMNLHDKTSASDSENEACASASGEADGERGTRRCAHEEKTTGVPKLPHKRANVSSSATREQDIVVSMVI</sequence>
<protein>
    <recommendedName>
        <fullName evidence="4">HTH psq-type domain-containing protein</fullName>
    </recommendedName>
</protein>
<gene>
    <name evidence="2" type="ORF">PR001_g14365</name>
</gene>
<name>A0A6A3LHQ7_9STRA</name>
<proteinExistence type="predicted"/>
<reference evidence="2 3" key="1">
    <citation type="submission" date="2018-09" db="EMBL/GenBank/DDBJ databases">
        <title>Genomic investigation of the strawberry pathogen Phytophthora fragariae indicates pathogenicity is determined by transcriptional variation in three key races.</title>
        <authorList>
            <person name="Adams T.M."/>
            <person name="Armitage A.D."/>
            <person name="Sobczyk M.K."/>
            <person name="Bates H.J."/>
            <person name="Dunwell J.M."/>
            <person name="Nellist C.F."/>
            <person name="Harrison R.J."/>
        </authorList>
    </citation>
    <scope>NUCLEOTIDE SEQUENCE [LARGE SCALE GENOMIC DNA]</scope>
    <source>
        <strain evidence="2 3">SCRP249</strain>
    </source>
</reference>
<dbReference type="Proteomes" id="UP000429607">
    <property type="component" value="Unassembled WGS sequence"/>
</dbReference>
<feature type="compositionally biased region" description="Basic and acidic residues" evidence="1">
    <location>
        <begin position="176"/>
        <end position="190"/>
    </location>
</feature>
<dbReference type="AlphaFoldDB" id="A0A6A3LHQ7"/>
<evidence type="ECO:0000313" key="3">
    <source>
        <dbReference type="Proteomes" id="UP000429607"/>
    </source>
</evidence>
<evidence type="ECO:0008006" key="4">
    <source>
        <dbReference type="Google" id="ProtNLM"/>
    </source>
</evidence>
<accession>A0A6A3LHQ7</accession>
<evidence type="ECO:0000313" key="2">
    <source>
        <dbReference type="EMBL" id="KAE9017578.1"/>
    </source>
</evidence>